<dbReference type="FunFam" id="1.10.10.10:FF:000038">
    <property type="entry name" value="Glycine cleavage system transcriptional activator"/>
    <property type="match status" value="1"/>
</dbReference>
<evidence type="ECO:0000313" key="6">
    <source>
        <dbReference type="EMBL" id="CTQ76374.1"/>
    </source>
</evidence>
<dbReference type="PRINTS" id="PR00039">
    <property type="entry name" value="HTHLYSR"/>
</dbReference>
<dbReference type="PANTHER" id="PTHR30537">
    <property type="entry name" value="HTH-TYPE TRANSCRIPTIONAL REGULATOR"/>
    <property type="match status" value="1"/>
</dbReference>
<dbReference type="Proteomes" id="UP000053235">
    <property type="component" value="Unassembled WGS sequence"/>
</dbReference>
<dbReference type="InterPro" id="IPR005119">
    <property type="entry name" value="LysR_subst-bd"/>
</dbReference>
<evidence type="ECO:0000256" key="4">
    <source>
        <dbReference type="ARBA" id="ARBA00023163"/>
    </source>
</evidence>
<dbReference type="Pfam" id="PF00126">
    <property type="entry name" value="HTH_1"/>
    <property type="match status" value="1"/>
</dbReference>
<accession>A0A0M7AS21</accession>
<evidence type="ECO:0000259" key="5">
    <source>
        <dbReference type="PROSITE" id="PS50931"/>
    </source>
</evidence>
<proteinExistence type="inferred from homology"/>
<dbReference type="Gene3D" id="1.10.10.10">
    <property type="entry name" value="Winged helix-like DNA-binding domain superfamily/Winged helix DNA-binding domain"/>
    <property type="match status" value="1"/>
</dbReference>
<dbReference type="InterPro" id="IPR000847">
    <property type="entry name" value="LysR_HTH_N"/>
</dbReference>
<organism evidence="6 7">
    <name type="scientific">Roseibium alexandrii</name>
    <dbReference type="NCBI Taxonomy" id="388408"/>
    <lineage>
        <taxon>Bacteria</taxon>
        <taxon>Pseudomonadati</taxon>
        <taxon>Pseudomonadota</taxon>
        <taxon>Alphaproteobacteria</taxon>
        <taxon>Hyphomicrobiales</taxon>
        <taxon>Stappiaceae</taxon>
        <taxon>Roseibium</taxon>
    </lineage>
</organism>
<dbReference type="SUPFAM" id="SSF46785">
    <property type="entry name" value="Winged helix' DNA-binding domain"/>
    <property type="match status" value="1"/>
</dbReference>
<dbReference type="PROSITE" id="PS50931">
    <property type="entry name" value="HTH_LYSR"/>
    <property type="match status" value="1"/>
</dbReference>
<dbReference type="Gene3D" id="3.40.190.10">
    <property type="entry name" value="Periplasmic binding protein-like II"/>
    <property type="match status" value="2"/>
</dbReference>
<comment type="similarity">
    <text evidence="1">Belongs to the LysR transcriptional regulatory family.</text>
</comment>
<sequence>MASALPPLNWFRAFEAAARHLSFTAAGNEIGMTQSAVSQQIKALETKLGVPLFERKARGLALTDDGRRLLPQVDAALDTLTAATRSFIPDQPKKLLTISVSVSVLQWVIGPTLPAFRAKHPDITLRFIGAIWPDEFSRSLADVIISFGSRKQAGSNAALLGSDKLTALAPRDMISSLDTCPVIGTVGISGGWSKWMAATGISCADPTIYVDSYGAALDLASNGNGICLVNETLAQHAVQSGSVELVSPITIDANEAYFVETNPASQDAETFRKWLESTV</sequence>
<protein>
    <submittedName>
        <fullName evidence="6">Gcv operon activator</fullName>
    </submittedName>
</protein>
<evidence type="ECO:0000256" key="2">
    <source>
        <dbReference type="ARBA" id="ARBA00023015"/>
    </source>
</evidence>
<dbReference type="AlphaFoldDB" id="A0A0M7AS21"/>
<dbReference type="EMBL" id="CXWD01000026">
    <property type="protein sequence ID" value="CTQ76374.1"/>
    <property type="molecule type" value="Genomic_DNA"/>
</dbReference>
<reference evidence="7" key="1">
    <citation type="submission" date="2015-07" db="EMBL/GenBank/DDBJ databases">
        <authorList>
            <person name="Rodrigo-Torres Lidia"/>
            <person name="Arahal R.David."/>
        </authorList>
    </citation>
    <scope>NUCLEOTIDE SEQUENCE [LARGE SCALE GENOMIC DNA]</scope>
    <source>
        <strain evidence="7">CECT 5112</strain>
    </source>
</reference>
<dbReference type="GO" id="GO:0006351">
    <property type="term" value="P:DNA-templated transcription"/>
    <property type="evidence" value="ECO:0007669"/>
    <property type="project" value="TreeGrafter"/>
</dbReference>
<keyword evidence="3" id="KW-0238">DNA-binding</keyword>
<feature type="domain" description="HTH lysR-type" evidence="5">
    <location>
        <begin position="6"/>
        <end position="63"/>
    </location>
</feature>
<evidence type="ECO:0000256" key="3">
    <source>
        <dbReference type="ARBA" id="ARBA00023125"/>
    </source>
</evidence>
<dbReference type="SUPFAM" id="SSF53850">
    <property type="entry name" value="Periplasmic binding protein-like II"/>
    <property type="match status" value="1"/>
</dbReference>
<dbReference type="Pfam" id="PF03466">
    <property type="entry name" value="LysR_substrate"/>
    <property type="match status" value="1"/>
</dbReference>
<keyword evidence="7" id="KW-1185">Reference proteome</keyword>
<dbReference type="InterPro" id="IPR058163">
    <property type="entry name" value="LysR-type_TF_proteobact-type"/>
</dbReference>
<dbReference type="STRING" id="388408.LAX5112_04573"/>
<dbReference type="OrthoDB" id="9813056at2"/>
<keyword evidence="2" id="KW-0805">Transcription regulation</keyword>
<keyword evidence="4" id="KW-0804">Transcription</keyword>
<evidence type="ECO:0000256" key="1">
    <source>
        <dbReference type="ARBA" id="ARBA00009437"/>
    </source>
</evidence>
<dbReference type="InterPro" id="IPR036390">
    <property type="entry name" value="WH_DNA-bd_sf"/>
</dbReference>
<name>A0A0M7AS21_9HYPH</name>
<dbReference type="RefSeq" id="WP_055673781.1">
    <property type="nucleotide sequence ID" value="NZ_CXWD01000026.1"/>
</dbReference>
<dbReference type="GO" id="GO:0003700">
    <property type="term" value="F:DNA-binding transcription factor activity"/>
    <property type="evidence" value="ECO:0007669"/>
    <property type="project" value="InterPro"/>
</dbReference>
<dbReference type="PANTHER" id="PTHR30537:SF74">
    <property type="entry name" value="HTH-TYPE TRANSCRIPTIONAL REGULATOR TRPI"/>
    <property type="match status" value="1"/>
</dbReference>
<dbReference type="GO" id="GO:0043565">
    <property type="term" value="F:sequence-specific DNA binding"/>
    <property type="evidence" value="ECO:0007669"/>
    <property type="project" value="TreeGrafter"/>
</dbReference>
<evidence type="ECO:0000313" key="7">
    <source>
        <dbReference type="Proteomes" id="UP000053235"/>
    </source>
</evidence>
<gene>
    <name evidence="6" type="primary">gcvA_13</name>
    <name evidence="6" type="ORF">LAX5112_04573</name>
</gene>
<dbReference type="InterPro" id="IPR036388">
    <property type="entry name" value="WH-like_DNA-bd_sf"/>
</dbReference>